<proteinExistence type="predicted"/>
<dbReference type="Proteomes" id="UP000462212">
    <property type="component" value="Unassembled WGS sequence"/>
</dbReference>
<dbReference type="AlphaFoldDB" id="A0A8H8RNH9"/>
<evidence type="ECO:0000313" key="2">
    <source>
        <dbReference type="Proteomes" id="UP000462212"/>
    </source>
</evidence>
<evidence type="ECO:0000313" key="1">
    <source>
        <dbReference type="EMBL" id="TVY37661.1"/>
    </source>
</evidence>
<sequence length="80" mass="8713">MSLATTTIVKPLDIISYILNYPVKNKDSGKPLPTVPSPMAKAMLRSSWVAKRTALSGKRNMAHCTVFGLAELRALAPIPY</sequence>
<comment type="caution">
    <text evidence="1">The sequence shown here is derived from an EMBL/GenBank/DDBJ whole genome shotgun (WGS) entry which is preliminary data.</text>
</comment>
<dbReference type="EMBL" id="QGMJ01000335">
    <property type="protein sequence ID" value="TVY37661.1"/>
    <property type="molecule type" value="Genomic_DNA"/>
</dbReference>
<organism evidence="1 2">
    <name type="scientific">Lachnellula subtilissima</name>
    <dbReference type="NCBI Taxonomy" id="602034"/>
    <lineage>
        <taxon>Eukaryota</taxon>
        <taxon>Fungi</taxon>
        <taxon>Dikarya</taxon>
        <taxon>Ascomycota</taxon>
        <taxon>Pezizomycotina</taxon>
        <taxon>Leotiomycetes</taxon>
        <taxon>Helotiales</taxon>
        <taxon>Lachnaceae</taxon>
        <taxon>Lachnellula</taxon>
    </lineage>
</organism>
<reference evidence="1 2" key="1">
    <citation type="submission" date="2018-05" db="EMBL/GenBank/DDBJ databases">
        <title>Genome sequencing and assembly of the regulated plant pathogen Lachnellula willkommii and related sister species for the development of diagnostic species identification markers.</title>
        <authorList>
            <person name="Giroux E."/>
            <person name="Bilodeau G."/>
        </authorList>
    </citation>
    <scope>NUCLEOTIDE SEQUENCE [LARGE SCALE GENOMIC DNA]</scope>
    <source>
        <strain evidence="1 2">CBS 197.66</strain>
    </source>
</reference>
<keyword evidence="2" id="KW-1185">Reference proteome</keyword>
<gene>
    <name evidence="1" type="ORF">LSUB1_G004946</name>
</gene>
<protein>
    <submittedName>
        <fullName evidence="1">Uncharacterized protein</fullName>
    </submittedName>
</protein>
<accession>A0A8H8RNH9</accession>
<name>A0A8H8RNH9_9HELO</name>